<evidence type="ECO:0000256" key="1">
    <source>
        <dbReference type="ARBA" id="ARBA00007118"/>
    </source>
</evidence>
<evidence type="ECO:0000313" key="5">
    <source>
        <dbReference type="EMBL" id="MFC6724383.1"/>
    </source>
</evidence>
<dbReference type="Proteomes" id="UP001596328">
    <property type="component" value="Unassembled WGS sequence"/>
</dbReference>
<feature type="domain" description="Nitroreductase" evidence="4">
    <location>
        <begin position="8"/>
        <end position="182"/>
    </location>
</feature>
<dbReference type="EMBL" id="JBHSWU010000166">
    <property type="protein sequence ID" value="MFC6724383.1"/>
    <property type="molecule type" value="Genomic_DNA"/>
</dbReference>
<evidence type="ECO:0000256" key="3">
    <source>
        <dbReference type="SAM" id="MobiDB-lite"/>
    </source>
</evidence>
<dbReference type="SUPFAM" id="SSF55469">
    <property type="entry name" value="FMN-dependent nitroreductase-like"/>
    <property type="match status" value="1"/>
</dbReference>
<dbReference type="GO" id="GO:0016491">
    <property type="term" value="F:oxidoreductase activity"/>
    <property type="evidence" value="ECO:0007669"/>
    <property type="project" value="UniProtKB-KW"/>
</dbReference>
<dbReference type="Pfam" id="PF00881">
    <property type="entry name" value="Nitroreductase"/>
    <property type="match status" value="1"/>
</dbReference>
<evidence type="ECO:0000256" key="2">
    <source>
        <dbReference type="ARBA" id="ARBA00023002"/>
    </source>
</evidence>
<comment type="similarity">
    <text evidence="1">Belongs to the nitroreductase family.</text>
</comment>
<dbReference type="PANTHER" id="PTHR43673:SF10">
    <property type="entry name" value="NADH DEHYDROGENASE_NAD(P)H NITROREDUCTASE XCC3605-RELATED"/>
    <property type="match status" value="1"/>
</dbReference>
<proteinExistence type="inferred from homology"/>
<protein>
    <submittedName>
        <fullName evidence="5">Nitroreductase family protein</fullName>
    </submittedName>
</protein>
<accession>A0ABD5RZE3</accession>
<dbReference type="AlphaFoldDB" id="A0ABD5RZE3"/>
<feature type="region of interest" description="Disordered" evidence="3">
    <location>
        <begin position="206"/>
        <end position="230"/>
    </location>
</feature>
<keyword evidence="6" id="KW-1185">Reference proteome</keyword>
<reference evidence="5 6" key="1">
    <citation type="journal article" date="2019" name="Int. J. Syst. Evol. Microbiol.">
        <title>The Global Catalogue of Microorganisms (GCM) 10K type strain sequencing project: providing services to taxonomists for standard genome sequencing and annotation.</title>
        <authorList>
            <consortium name="The Broad Institute Genomics Platform"/>
            <consortium name="The Broad Institute Genome Sequencing Center for Infectious Disease"/>
            <person name="Wu L."/>
            <person name="Ma J."/>
        </authorList>
    </citation>
    <scope>NUCLEOTIDE SEQUENCE [LARGE SCALE GENOMIC DNA]</scope>
    <source>
        <strain evidence="5 6">NBRC 111368</strain>
    </source>
</reference>
<name>A0ABD5RZE3_9EURY</name>
<dbReference type="PANTHER" id="PTHR43673">
    <property type="entry name" value="NAD(P)H NITROREDUCTASE YDGI-RELATED"/>
    <property type="match status" value="1"/>
</dbReference>
<dbReference type="Gene3D" id="3.40.109.10">
    <property type="entry name" value="NADH Oxidase"/>
    <property type="match status" value="1"/>
</dbReference>
<comment type="caution">
    <text evidence="5">The sequence shown here is derived from an EMBL/GenBank/DDBJ whole genome shotgun (WGS) entry which is preliminary data.</text>
</comment>
<evidence type="ECO:0000259" key="4">
    <source>
        <dbReference type="Pfam" id="PF00881"/>
    </source>
</evidence>
<organism evidence="5 6">
    <name type="scientific">Halobium palmae</name>
    <dbReference type="NCBI Taxonomy" id="1776492"/>
    <lineage>
        <taxon>Archaea</taxon>
        <taxon>Methanobacteriati</taxon>
        <taxon>Methanobacteriota</taxon>
        <taxon>Stenosarchaea group</taxon>
        <taxon>Halobacteria</taxon>
        <taxon>Halobacteriales</taxon>
        <taxon>Haloferacaceae</taxon>
        <taxon>Halobium</taxon>
    </lineage>
</organism>
<sequence length="230" mass="25743">MEYEDVVTSRRSVHDYSDERVDRETIDAIFEEVRYAPSGYNLQPWEFLVLTEDEDRERLMEVAGGQEHVADASAAVVVLGNEDPTAHVDRVLDDWVEKEYLPDEEAKAAVRENVEAMADMEEDERRVWTTRSTSLAAMALMNAAWSHGVASCPMEGFDAEALIEEFGIGEGYEPVMLVTLGYPAEDADDVENDRKFRRPVDEIVHYGEFDPTTGGEGSQAETTPARAGDD</sequence>
<evidence type="ECO:0000313" key="6">
    <source>
        <dbReference type="Proteomes" id="UP001596328"/>
    </source>
</evidence>
<dbReference type="InterPro" id="IPR000415">
    <property type="entry name" value="Nitroreductase-like"/>
</dbReference>
<dbReference type="InterPro" id="IPR029479">
    <property type="entry name" value="Nitroreductase"/>
</dbReference>
<gene>
    <name evidence="5" type="ORF">ACFQE1_08355</name>
</gene>
<keyword evidence="2" id="KW-0560">Oxidoreductase</keyword>